<keyword evidence="1" id="KW-1133">Transmembrane helix</keyword>
<keyword evidence="1" id="KW-0812">Transmembrane</keyword>
<dbReference type="Proteomes" id="UP000250043">
    <property type="component" value="Unassembled WGS sequence"/>
</dbReference>
<keyword evidence="1" id="KW-0472">Membrane</keyword>
<gene>
    <name evidence="2" type="ORF">OBBRIDRAFT_537609</name>
</gene>
<feature type="transmembrane region" description="Helical" evidence="1">
    <location>
        <begin position="69"/>
        <end position="95"/>
    </location>
</feature>
<accession>A0A8E2J6C6</accession>
<name>A0A8E2J6C6_9APHY</name>
<dbReference type="OrthoDB" id="2524554at2759"/>
<reference evidence="2 3" key="1">
    <citation type="submission" date="2016-07" db="EMBL/GenBank/DDBJ databases">
        <title>Draft genome of the white-rot fungus Obba rivulosa 3A-2.</title>
        <authorList>
            <consortium name="DOE Joint Genome Institute"/>
            <person name="Miettinen O."/>
            <person name="Riley R."/>
            <person name="Acob R."/>
            <person name="Barry K."/>
            <person name="Cullen D."/>
            <person name="De Vries R."/>
            <person name="Hainaut M."/>
            <person name="Hatakka A."/>
            <person name="Henrissat B."/>
            <person name="Hilden K."/>
            <person name="Kuo R."/>
            <person name="Labutti K."/>
            <person name="Lipzen A."/>
            <person name="Makela M.R."/>
            <person name="Sandor L."/>
            <person name="Spatafora J.W."/>
            <person name="Grigoriev I.V."/>
            <person name="Hibbett D.S."/>
        </authorList>
    </citation>
    <scope>NUCLEOTIDE SEQUENCE [LARGE SCALE GENOMIC DNA]</scope>
    <source>
        <strain evidence="2 3">3A-2</strain>
    </source>
</reference>
<dbReference type="EMBL" id="KV722335">
    <property type="protein sequence ID" value="OCH95555.1"/>
    <property type="molecule type" value="Genomic_DNA"/>
</dbReference>
<evidence type="ECO:0000256" key="1">
    <source>
        <dbReference type="SAM" id="Phobius"/>
    </source>
</evidence>
<dbReference type="Gene3D" id="1.25.40.10">
    <property type="entry name" value="Tetratricopeptide repeat domain"/>
    <property type="match status" value="1"/>
</dbReference>
<dbReference type="AlphaFoldDB" id="A0A8E2J6C6"/>
<evidence type="ECO:0000313" key="3">
    <source>
        <dbReference type="Proteomes" id="UP000250043"/>
    </source>
</evidence>
<keyword evidence="3" id="KW-1185">Reference proteome</keyword>
<dbReference type="InterPro" id="IPR011990">
    <property type="entry name" value="TPR-like_helical_dom_sf"/>
</dbReference>
<sequence>MLPRVSRPLAHQCLRRPPCISYLRLRRHASSENRVSPSQLESTGPPPINPIHERFATSASVPFDVLRRFLAYSAIGMVLVGATTFTALFATHLWVENVELAPETDEDVRRWQWDLEAERWSGGFDGGTDPGLGFKGRMAVRSAWVAQHWGAGAGVGAIGSRAAVHGNKKSGDLDIVEARLEYAQDFLNIAINIATKRSAEGQVRPETVNELIARHANIMERMGTMDALYEARSEYERVWTGLPGKGFNAARTALKLGDVNARLGDRAAALQWWARAIQLTWEQDPSHGLTATPKVPESPPSAPISQRTLASTLVSLSAHYATTGELKQAQAVEESSLNLLRSIPQPQSAESTPPPQILHALYILHRSALISVHLAEVLHARKANPADSMQWLYRAAESSERVALSLTGLPTEHPDAPGSRIPHPPSSEAALVPVYAKNRSMRQPATNLLRDARRTAAEAWTLMGILTERNCGTESILKALEYYERALGWAGVSADRAGGIGKAGEGTLEKEWNALWSSYVRVREAARKKTDA</sequence>
<organism evidence="2 3">
    <name type="scientific">Obba rivulosa</name>
    <dbReference type="NCBI Taxonomy" id="1052685"/>
    <lineage>
        <taxon>Eukaryota</taxon>
        <taxon>Fungi</taxon>
        <taxon>Dikarya</taxon>
        <taxon>Basidiomycota</taxon>
        <taxon>Agaricomycotina</taxon>
        <taxon>Agaricomycetes</taxon>
        <taxon>Polyporales</taxon>
        <taxon>Gelatoporiaceae</taxon>
        <taxon>Obba</taxon>
    </lineage>
</organism>
<protein>
    <submittedName>
        <fullName evidence="2">Uncharacterized protein</fullName>
    </submittedName>
</protein>
<proteinExistence type="predicted"/>
<evidence type="ECO:0000313" key="2">
    <source>
        <dbReference type="EMBL" id="OCH95555.1"/>
    </source>
</evidence>